<dbReference type="EMBL" id="BNJK01000001">
    <property type="protein sequence ID" value="GHO95196.1"/>
    <property type="molecule type" value="Genomic_DNA"/>
</dbReference>
<keyword evidence="3" id="KW-1185">Reference proteome</keyword>
<feature type="transmembrane region" description="Helical" evidence="1">
    <location>
        <begin position="15"/>
        <end position="34"/>
    </location>
</feature>
<dbReference type="Proteomes" id="UP000597444">
    <property type="component" value="Unassembled WGS sequence"/>
</dbReference>
<reference evidence="2" key="1">
    <citation type="submission" date="2020-10" db="EMBL/GenBank/DDBJ databases">
        <title>Taxonomic study of unclassified bacteria belonging to the class Ktedonobacteria.</title>
        <authorList>
            <person name="Yabe S."/>
            <person name="Wang C.M."/>
            <person name="Zheng Y."/>
            <person name="Sakai Y."/>
            <person name="Cavaletti L."/>
            <person name="Monciardini P."/>
            <person name="Donadio S."/>
        </authorList>
    </citation>
    <scope>NUCLEOTIDE SEQUENCE</scope>
    <source>
        <strain evidence="2">ID150040</strain>
    </source>
</reference>
<feature type="transmembrane region" description="Helical" evidence="1">
    <location>
        <begin position="290"/>
        <end position="310"/>
    </location>
</feature>
<evidence type="ECO:0000313" key="3">
    <source>
        <dbReference type="Proteomes" id="UP000597444"/>
    </source>
</evidence>
<gene>
    <name evidence="2" type="ORF">KSF_052440</name>
</gene>
<protein>
    <submittedName>
        <fullName evidence="2">Uncharacterized protein</fullName>
    </submittedName>
</protein>
<proteinExistence type="predicted"/>
<keyword evidence="1" id="KW-1133">Transmembrane helix</keyword>
<accession>A0A8J3ITV0</accession>
<keyword evidence="1" id="KW-0812">Transmembrane</keyword>
<feature type="transmembrane region" description="Helical" evidence="1">
    <location>
        <begin position="345"/>
        <end position="364"/>
    </location>
</feature>
<sequence>MSIKRLLKLFDTRRALLLCILCAIPLFLTAYVYYKYSSPQGDEPHYLIISQTLQIYHSIDVMKDYTHGDYLAFYPKPIDAHVSPNAEGVMLPMHSIGGPIIWLLPFMLHGRLGVILFIALLTLVAILNIYYFLLEMAIRPAYAFFVSLAFALGSPLYVFSHLTFIEPIGMLACIYIVRVFFQQELRQRDLIGSGIALGVLPWIHIRFALIEVVLFAFLLLRLYRENGLHNIRRYVAYLLPVVALFLLFEAYNLIFWGTLNPAPNQANSGQIPFKYLPFVGLAGTFMDQEFGLFTNFPMFIFALPGILLTLKKKYLSLHILLLLLFVPYLLTFTTFRLWSGGWTPPTRFLVVLVPTLAFYIAWALQQASNRLLNIFFMLCTLFAFACGVAYIGAQKLGFNSGKGTSLAMLHLQDLIHLPITNYVPSVYRPDQLSLFAFWIVGILGITAITYLLGRAKAFY</sequence>
<feature type="transmembrane region" description="Helical" evidence="1">
    <location>
        <begin position="140"/>
        <end position="159"/>
    </location>
</feature>
<keyword evidence="1" id="KW-0472">Membrane</keyword>
<feature type="transmembrane region" description="Helical" evidence="1">
    <location>
        <begin position="234"/>
        <end position="254"/>
    </location>
</feature>
<feature type="transmembrane region" description="Helical" evidence="1">
    <location>
        <begin position="317"/>
        <end position="339"/>
    </location>
</feature>
<dbReference type="RefSeq" id="WP_220205889.1">
    <property type="nucleotide sequence ID" value="NZ_BNJK01000001.1"/>
</dbReference>
<name>A0A8J3ITV0_9CHLR</name>
<feature type="transmembrane region" description="Helical" evidence="1">
    <location>
        <begin position="201"/>
        <end position="222"/>
    </location>
</feature>
<comment type="caution">
    <text evidence="2">The sequence shown here is derived from an EMBL/GenBank/DDBJ whole genome shotgun (WGS) entry which is preliminary data.</text>
</comment>
<evidence type="ECO:0000313" key="2">
    <source>
        <dbReference type="EMBL" id="GHO95196.1"/>
    </source>
</evidence>
<feature type="transmembrane region" description="Helical" evidence="1">
    <location>
        <begin position="432"/>
        <end position="453"/>
    </location>
</feature>
<dbReference type="AlphaFoldDB" id="A0A8J3ITV0"/>
<organism evidence="2 3">
    <name type="scientific">Reticulibacter mediterranei</name>
    <dbReference type="NCBI Taxonomy" id="2778369"/>
    <lineage>
        <taxon>Bacteria</taxon>
        <taxon>Bacillati</taxon>
        <taxon>Chloroflexota</taxon>
        <taxon>Ktedonobacteria</taxon>
        <taxon>Ktedonobacterales</taxon>
        <taxon>Reticulibacteraceae</taxon>
        <taxon>Reticulibacter</taxon>
    </lineage>
</organism>
<feature type="transmembrane region" description="Helical" evidence="1">
    <location>
        <begin position="115"/>
        <end position="134"/>
    </location>
</feature>
<evidence type="ECO:0000256" key="1">
    <source>
        <dbReference type="SAM" id="Phobius"/>
    </source>
</evidence>
<feature type="transmembrane region" description="Helical" evidence="1">
    <location>
        <begin position="371"/>
        <end position="393"/>
    </location>
</feature>